<keyword evidence="1 3" id="KW-0732">Signal</keyword>
<dbReference type="Gene3D" id="3.50.30.30">
    <property type="match status" value="1"/>
</dbReference>
<protein>
    <recommendedName>
        <fullName evidence="4">PA domain-containing protein</fullName>
    </recommendedName>
</protein>
<dbReference type="FunFam" id="3.50.30.30:FF:000001">
    <property type="entry name" value="Vacuolar-sorting receptor 1"/>
    <property type="match status" value="1"/>
</dbReference>
<evidence type="ECO:0000313" key="5">
    <source>
        <dbReference type="EMBL" id="AFK35926.1"/>
    </source>
</evidence>
<dbReference type="InterPro" id="IPR046450">
    <property type="entry name" value="PA_dom_sf"/>
</dbReference>
<organism evidence="5">
    <name type="scientific">Medicago truncatula</name>
    <name type="common">Barrel medic</name>
    <name type="synonym">Medicago tribuloides</name>
    <dbReference type="NCBI Taxonomy" id="3880"/>
    <lineage>
        <taxon>Eukaryota</taxon>
        <taxon>Viridiplantae</taxon>
        <taxon>Streptophyta</taxon>
        <taxon>Embryophyta</taxon>
        <taxon>Tracheophyta</taxon>
        <taxon>Spermatophyta</taxon>
        <taxon>Magnoliopsida</taxon>
        <taxon>eudicotyledons</taxon>
        <taxon>Gunneridae</taxon>
        <taxon>Pentapetalae</taxon>
        <taxon>rosids</taxon>
        <taxon>fabids</taxon>
        <taxon>Fabales</taxon>
        <taxon>Fabaceae</taxon>
        <taxon>Papilionoideae</taxon>
        <taxon>50 kb inversion clade</taxon>
        <taxon>NPAAA clade</taxon>
        <taxon>Hologalegina</taxon>
        <taxon>IRL clade</taxon>
        <taxon>Trifolieae</taxon>
        <taxon>Medicago</taxon>
    </lineage>
</organism>
<dbReference type="InterPro" id="IPR003137">
    <property type="entry name" value="PA_domain"/>
</dbReference>
<dbReference type="EMBL" id="BT136131">
    <property type="protein sequence ID" value="AFK35926.1"/>
    <property type="molecule type" value="mRNA"/>
</dbReference>
<reference evidence="5" key="1">
    <citation type="submission" date="2012-05" db="EMBL/GenBank/DDBJ databases">
        <authorList>
            <person name="Krishnakumar V."/>
            <person name="Cheung F."/>
            <person name="Xiao Y."/>
            <person name="Chan A."/>
            <person name="Moskal W.A."/>
            <person name="Town C.D."/>
        </authorList>
    </citation>
    <scope>NUCLEOTIDE SEQUENCE</scope>
</reference>
<evidence type="ECO:0000259" key="4">
    <source>
        <dbReference type="Pfam" id="PF02225"/>
    </source>
</evidence>
<dbReference type="Pfam" id="PF02225">
    <property type="entry name" value="PA"/>
    <property type="match status" value="1"/>
</dbReference>
<dbReference type="PANTHER" id="PTHR22702:SF4">
    <property type="entry name" value="VACUOLAR-SORTING RECEPTOR 6-LIKE"/>
    <property type="match status" value="1"/>
</dbReference>
<dbReference type="PANTHER" id="PTHR22702">
    <property type="entry name" value="PROTEASE-ASSOCIATED DOMAIN-CONTAINING PROTEIN"/>
    <property type="match status" value="1"/>
</dbReference>
<feature type="signal peptide" evidence="3">
    <location>
        <begin position="1"/>
        <end position="20"/>
    </location>
</feature>
<proteinExistence type="evidence at transcript level"/>
<accession>I3S6N4</accession>
<feature type="chain" id="PRO_5003679271" description="PA domain-containing protein" evidence="3">
    <location>
        <begin position="21"/>
        <end position="223"/>
    </location>
</feature>
<evidence type="ECO:0000256" key="3">
    <source>
        <dbReference type="SAM" id="SignalP"/>
    </source>
</evidence>
<dbReference type="SUPFAM" id="SSF52025">
    <property type="entry name" value="PA domain"/>
    <property type="match status" value="1"/>
</dbReference>
<dbReference type="ExpressionAtlas" id="I3S6N4">
    <property type="expression patterns" value="differential"/>
</dbReference>
<evidence type="ECO:0000256" key="2">
    <source>
        <dbReference type="ARBA" id="ARBA00023180"/>
    </source>
</evidence>
<keyword evidence="2" id="KW-0325">Glycoprotein</keyword>
<sequence length="223" mass="25214">MKPCMVFLFVLFFLHSYVQGRFVVEKNSITVLSPHKLRGKNDGAIGNFGIPNYGGYIVGSLVYPEKGSHGCQVFEGDKPFKFQSHRPTIVLLDRGECYFALKVWHAQLAGAAAVLVADSIDESLITMDSPEESTDAEGYIEKIVIPSVLVEKSFGDSLKEALNNKDEVLLRIDWRESVPHPDNRVEYEFRTNSNDECGARCDEQYHPRERRLAIYLLLSPFHS</sequence>
<name>I3S6N4_MEDTR</name>
<evidence type="ECO:0000256" key="1">
    <source>
        <dbReference type="ARBA" id="ARBA00022729"/>
    </source>
</evidence>
<dbReference type="AlphaFoldDB" id="I3S6N4"/>
<feature type="domain" description="PA" evidence="4">
    <location>
        <begin position="59"/>
        <end position="158"/>
    </location>
</feature>